<dbReference type="eggNOG" id="ENOG502QQQB">
    <property type="taxonomic scope" value="Eukaryota"/>
</dbReference>
<accession>W1PAY7</accession>
<keyword evidence="3" id="KW-1185">Reference proteome</keyword>
<keyword evidence="1" id="KW-0472">Membrane</keyword>
<dbReference type="Proteomes" id="UP000017836">
    <property type="component" value="Unassembled WGS sequence"/>
</dbReference>
<feature type="transmembrane region" description="Helical" evidence="1">
    <location>
        <begin position="408"/>
        <end position="434"/>
    </location>
</feature>
<proteinExistence type="predicted"/>
<dbReference type="Gramene" id="ERN04160">
    <property type="protein sequence ID" value="ERN04160"/>
    <property type="gene ID" value="AMTR_s00077p00085380"/>
</dbReference>
<organism evidence="2 3">
    <name type="scientific">Amborella trichopoda</name>
    <dbReference type="NCBI Taxonomy" id="13333"/>
    <lineage>
        <taxon>Eukaryota</taxon>
        <taxon>Viridiplantae</taxon>
        <taxon>Streptophyta</taxon>
        <taxon>Embryophyta</taxon>
        <taxon>Tracheophyta</taxon>
        <taxon>Spermatophyta</taxon>
        <taxon>Magnoliopsida</taxon>
        <taxon>Amborellales</taxon>
        <taxon>Amborellaceae</taxon>
        <taxon>Amborella</taxon>
    </lineage>
</organism>
<gene>
    <name evidence="2" type="ORF">AMTR_s00077p00085380</name>
</gene>
<reference evidence="3" key="1">
    <citation type="journal article" date="2013" name="Science">
        <title>The Amborella genome and the evolution of flowering plants.</title>
        <authorList>
            <consortium name="Amborella Genome Project"/>
        </authorList>
    </citation>
    <scope>NUCLEOTIDE SEQUENCE [LARGE SCALE GENOMIC DNA]</scope>
</reference>
<evidence type="ECO:0000256" key="1">
    <source>
        <dbReference type="SAM" id="Phobius"/>
    </source>
</evidence>
<evidence type="ECO:0000313" key="3">
    <source>
        <dbReference type="Proteomes" id="UP000017836"/>
    </source>
</evidence>
<sequence>MKLTNSSDLPPLNTDAEKSTLTVLDKIPESNSRSCQQEFRSLSLGLPPKIPNVEPVNHFRPRETFDHLKGLNHEKLKDTFDTESRVSGCGSSKDPIERWQALKQNSNLLYCNRASISRRASSNTRPHSKKAKNDAFKQRLELAKKEQTNRFAKIAAPSGLLSGLNPGIINHVRNSKQVHSIIEAMVKSEKGTHLQGGNSEVKSSERKCKYHGLFCDQGVARLDMSENSSITKGDEHTHELFGSKRTEDWVNTCGFSRGINDMHASWIEEKHRAEGSIKSQPQERERKPHFMDFRPNLSVLMENTRSMKEFSTNHDSIITLSVKAAMVASHWLELLSMDICGRLAALKRSKMRVRDAIQMLPSILPGDISMANQGTPDPHYVRWRSLFDQMDNDLSEEERSLVSLSHPMLLFVPSIITVSFICLKLACSFQYAYIMIMSNYVFLRNLTVQQCLEIL</sequence>
<dbReference type="PANTHER" id="PTHR33924:SF5">
    <property type="entry name" value="CATION-TRANSPORTING ATPASE"/>
    <property type="match status" value="1"/>
</dbReference>
<dbReference type="HOGENOM" id="CLU_601814_0_0_1"/>
<dbReference type="OMA" id="EMQMNCE"/>
<protein>
    <submittedName>
        <fullName evidence="2">Uncharacterized protein</fullName>
    </submittedName>
</protein>
<dbReference type="AlphaFoldDB" id="W1PAY7"/>
<evidence type="ECO:0000313" key="2">
    <source>
        <dbReference type="EMBL" id="ERN04160.1"/>
    </source>
</evidence>
<dbReference type="EMBL" id="KI394293">
    <property type="protein sequence ID" value="ERN04160.1"/>
    <property type="molecule type" value="Genomic_DNA"/>
</dbReference>
<keyword evidence="1" id="KW-0812">Transmembrane</keyword>
<keyword evidence="1" id="KW-1133">Transmembrane helix</keyword>
<name>W1PAY7_AMBTC</name>
<dbReference type="PANTHER" id="PTHR33924">
    <property type="entry name" value="CATION-TRANSPORTING ATPASE"/>
    <property type="match status" value="1"/>
</dbReference>